<name>H2J3Y0_MARPK</name>
<dbReference type="EMBL" id="CP003257">
    <property type="protein sequence ID" value="AEX84708.1"/>
    <property type="molecule type" value="Genomic_DNA"/>
</dbReference>
<dbReference type="Gene3D" id="3.10.350.10">
    <property type="entry name" value="LysM domain"/>
    <property type="match status" value="1"/>
</dbReference>
<keyword evidence="4" id="KW-0808">Transferase</keyword>
<evidence type="ECO:0000256" key="4">
    <source>
        <dbReference type="ARBA" id="ARBA00022679"/>
    </source>
</evidence>
<dbReference type="AlphaFoldDB" id="H2J3Y0"/>
<dbReference type="PROSITE" id="PS52029">
    <property type="entry name" value="LD_TPASE"/>
    <property type="match status" value="1"/>
</dbReference>
<dbReference type="InterPro" id="IPR050979">
    <property type="entry name" value="LD-transpeptidase"/>
</dbReference>
<evidence type="ECO:0000313" key="13">
    <source>
        <dbReference type="Proteomes" id="UP000007161"/>
    </source>
</evidence>
<dbReference type="Pfam" id="PF01476">
    <property type="entry name" value="LysM"/>
    <property type="match status" value="1"/>
</dbReference>
<gene>
    <name evidence="12" type="ordered locus">Marpi_0256</name>
</gene>
<evidence type="ECO:0000256" key="5">
    <source>
        <dbReference type="ARBA" id="ARBA00022801"/>
    </source>
</evidence>
<dbReference type="SUPFAM" id="SSF54106">
    <property type="entry name" value="LysM domain"/>
    <property type="match status" value="1"/>
</dbReference>
<dbReference type="STRING" id="443254.Marpi_0256"/>
<dbReference type="SMART" id="SM00257">
    <property type="entry name" value="LysM"/>
    <property type="match status" value="1"/>
</dbReference>
<evidence type="ECO:0000313" key="12">
    <source>
        <dbReference type="EMBL" id="AEX84708.1"/>
    </source>
</evidence>
<dbReference type="Proteomes" id="UP000007161">
    <property type="component" value="Chromosome"/>
</dbReference>
<reference evidence="12 13" key="1">
    <citation type="journal article" date="2012" name="J. Bacteriol.">
        <title>Complete Genome Sequence of the Thermophilic, Piezophilic, Heterotrophic Bacterium Marinitoga piezophila KA3.</title>
        <authorList>
            <person name="Lucas S."/>
            <person name="Han J."/>
            <person name="Lapidus A."/>
            <person name="Cheng J.F."/>
            <person name="Goodwin L.A."/>
            <person name="Pitluck S."/>
            <person name="Peters L."/>
            <person name="Mikhailova N."/>
            <person name="Teshima H."/>
            <person name="Detter J.C."/>
            <person name="Han C."/>
            <person name="Tapia R."/>
            <person name="Land M."/>
            <person name="Hauser L."/>
            <person name="Kyrpides N.C."/>
            <person name="Ivanova N."/>
            <person name="Pagani I."/>
            <person name="Vannier P."/>
            <person name="Oger P."/>
            <person name="Bartlett D.H."/>
            <person name="Noll K.M."/>
            <person name="Woyke T."/>
            <person name="Jebbar M."/>
        </authorList>
    </citation>
    <scope>NUCLEOTIDE SEQUENCE [LARGE SCALE GENOMIC DNA]</scope>
    <source>
        <strain evidence="13">DSM 14283 / JCM 11233 / KA3</strain>
    </source>
</reference>
<evidence type="ECO:0000256" key="6">
    <source>
        <dbReference type="ARBA" id="ARBA00022960"/>
    </source>
</evidence>
<dbReference type="GO" id="GO:0071972">
    <property type="term" value="F:peptidoglycan L,D-transpeptidase activity"/>
    <property type="evidence" value="ECO:0007669"/>
    <property type="project" value="TreeGrafter"/>
</dbReference>
<protein>
    <submittedName>
        <fullName evidence="12">Uncharacterized protein</fullName>
    </submittedName>
</protein>
<dbReference type="InterPro" id="IPR005490">
    <property type="entry name" value="LD_TPept_cat_dom"/>
</dbReference>
<evidence type="ECO:0000256" key="1">
    <source>
        <dbReference type="ARBA" id="ARBA00004752"/>
    </source>
</evidence>
<dbReference type="CDD" id="cd00118">
    <property type="entry name" value="LysM"/>
    <property type="match status" value="1"/>
</dbReference>
<organism evidence="12 13">
    <name type="scientific">Marinitoga piezophila (strain DSM 14283 / JCM 11233 / KA3)</name>
    <dbReference type="NCBI Taxonomy" id="443254"/>
    <lineage>
        <taxon>Bacteria</taxon>
        <taxon>Thermotogati</taxon>
        <taxon>Thermotogota</taxon>
        <taxon>Thermotogae</taxon>
        <taxon>Petrotogales</taxon>
        <taxon>Petrotogaceae</taxon>
        <taxon>Marinitoga</taxon>
    </lineage>
</organism>
<feature type="domain" description="LysM" evidence="10">
    <location>
        <begin position="204"/>
        <end position="248"/>
    </location>
</feature>
<keyword evidence="3" id="KW-0328">Glycosyltransferase</keyword>
<comment type="pathway">
    <text evidence="1 9">Cell wall biogenesis; peptidoglycan biosynthesis.</text>
</comment>
<feature type="domain" description="L,D-TPase catalytic" evidence="11">
    <location>
        <begin position="258"/>
        <end position="378"/>
    </location>
</feature>
<dbReference type="PANTHER" id="PTHR30582">
    <property type="entry name" value="L,D-TRANSPEPTIDASE"/>
    <property type="match status" value="1"/>
</dbReference>
<dbReference type="GO" id="GO:0016757">
    <property type="term" value="F:glycosyltransferase activity"/>
    <property type="evidence" value="ECO:0007669"/>
    <property type="project" value="UniProtKB-KW"/>
</dbReference>
<evidence type="ECO:0000256" key="2">
    <source>
        <dbReference type="ARBA" id="ARBA00005992"/>
    </source>
</evidence>
<evidence type="ECO:0000256" key="7">
    <source>
        <dbReference type="ARBA" id="ARBA00022984"/>
    </source>
</evidence>
<accession>H2J3Y0</accession>
<dbReference type="GO" id="GO:0071555">
    <property type="term" value="P:cell wall organization"/>
    <property type="evidence" value="ECO:0007669"/>
    <property type="project" value="UniProtKB-UniRule"/>
</dbReference>
<dbReference type="eggNOG" id="COG1388">
    <property type="taxonomic scope" value="Bacteria"/>
</dbReference>
<dbReference type="InterPro" id="IPR036779">
    <property type="entry name" value="LysM_dom_sf"/>
</dbReference>
<evidence type="ECO:0000256" key="3">
    <source>
        <dbReference type="ARBA" id="ARBA00022676"/>
    </source>
</evidence>
<dbReference type="GO" id="GO:0005576">
    <property type="term" value="C:extracellular region"/>
    <property type="evidence" value="ECO:0007669"/>
    <property type="project" value="TreeGrafter"/>
</dbReference>
<dbReference type="PROSITE" id="PS51782">
    <property type="entry name" value="LYSM"/>
    <property type="match status" value="1"/>
</dbReference>
<evidence type="ECO:0000259" key="10">
    <source>
        <dbReference type="PROSITE" id="PS51782"/>
    </source>
</evidence>
<dbReference type="InterPro" id="IPR038063">
    <property type="entry name" value="Transpep_catalytic_dom"/>
</dbReference>
<comment type="similarity">
    <text evidence="2">Belongs to the YkuD family.</text>
</comment>
<keyword evidence="13" id="KW-1185">Reference proteome</keyword>
<evidence type="ECO:0000256" key="9">
    <source>
        <dbReference type="PROSITE-ProRule" id="PRU01373"/>
    </source>
</evidence>
<dbReference type="HOGENOM" id="CLU_723471_0_0_0"/>
<dbReference type="InterPro" id="IPR018392">
    <property type="entry name" value="LysM"/>
</dbReference>
<keyword evidence="8 9" id="KW-0961">Cell wall biogenesis/degradation</keyword>
<dbReference type="Pfam" id="PF03734">
    <property type="entry name" value="YkuD"/>
    <property type="match status" value="1"/>
</dbReference>
<proteinExistence type="inferred from homology"/>
<dbReference type="KEGG" id="mpz:Marpi_0256"/>
<dbReference type="GO" id="GO:0018104">
    <property type="term" value="P:peptidoglycan-protein cross-linking"/>
    <property type="evidence" value="ECO:0007669"/>
    <property type="project" value="TreeGrafter"/>
</dbReference>
<dbReference type="SUPFAM" id="SSF141523">
    <property type="entry name" value="L,D-transpeptidase catalytic domain-like"/>
    <property type="match status" value="1"/>
</dbReference>
<keyword evidence="5" id="KW-0378">Hydrolase</keyword>
<keyword evidence="7 9" id="KW-0573">Peptidoglycan synthesis</keyword>
<evidence type="ECO:0000259" key="11">
    <source>
        <dbReference type="PROSITE" id="PS52029"/>
    </source>
</evidence>
<evidence type="ECO:0000256" key="8">
    <source>
        <dbReference type="ARBA" id="ARBA00023316"/>
    </source>
</evidence>
<dbReference type="UniPathway" id="UPA00219"/>
<dbReference type="PANTHER" id="PTHR30582:SF24">
    <property type="entry name" value="L,D-TRANSPEPTIDASE ERFK_SRFK-RELATED"/>
    <property type="match status" value="1"/>
</dbReference>
<dbReference type="CDD" id="cd16913">
    <property type="entry name" value="YkuD_like"/>
    <property type="match status" value="1"/>
</dbReference>
<feature type="active site" description="Proton donor/acceptor" evidence="9">
    <location>
        <position position="338"/>
    </location>
</feature>
<dbReference type="Gene3D" id="2.40.440.10">
    <property type="entry name" value="L,D-transpeptidase catalytic domain-like"/>
    <property type="match status" value="1"/>
</dbReference>
<sequence>MLIIFQSLLIANTLSIDDFHDNIIFLKFITKEKMINPHVSVYSGGFRVIPEYSTTPSYIGIKININDFSKNDILTFNIEFDSLNGHKTLTFHNFIKLKYFSTPLNAEISTIETPDGWKGVLVNNSNNEFKITGIKIDNKIELLNTENNIFYLPQNLDNGFHTLDITYENTYKISFSKKIKFFKKDWFFGSSNLKGASYRVEFISNYLVKKGDSIYKIARKFGVKPGEIVLYNNIKDPKKIYSGQLLKIGKLRFGESPLVITVDLDKSILNLYYLGEKVLTFPAAVGRSDATPPGYYRIMYKEKEPALYWYGEYIKPGSIINGIGSRWLQLSEEQYGIHGTTKPWEIGKRISHGCIRLFNQDVELLDFLTGIGTEVYAIKSVR</sequence>
<reference evidence="13" key="2">
    <citation type="submission" date="2012-01" db="EMBL/GenBank/DDBJ databases">
        <title>Complete sequence of chromosome of Marinitoga piezophila KA3.</title>
        <authorList>
            <person name="Lucas S."/>
            <person name="Han J."/>
            <person name="Lapidus A."/>
            <person name="Cheng J.-F."/>
            <person name="Goodwin L."/>
            <person name="Pitluck S."/>
            <person name="Peters L."/>
            <person name="Mikhailova N."/>
            <person name="Teshima H."/>
            <person name="Detter J.C."/>
            <person name="Han C."/>
            <person name="Tapia R."/>
            <person name="Land M."/>
            <person name="Hauser L."/>
            <person name="Kyrpides N."/>
            <person name="Ivanova N."/>
            <person name="Pagani I."/>
            <person name="Jebbar M."/>
            <person name="Vannier P."/>
            <person name="Oger P."/>
            <person name="Cario A."/>
            <person name="Bartlett D."/>
            <person name="Noll K.M."/>
            <person name="Woyke T."/>
        </authorList>
    </citation>
    <scope>NUCLEOTIDE SEQUENCE [LARGE SCALE GENOMIC DNA]</scope>
    <source>
        <strain evidence="13">DSM 14283 / JCM 11233 / KA3</strain>
    </source>
</reference>
<feature type="active site" description="Nucleophile" evidence="9">
    <location>
        <position position="354"/>
    </location>
</feature>
<keyword evidence="6 9" id="KW-0133">Cell shape</keyword>
<dbReference type="eggNOG" id="COG1376">
    <property type="taxonomic scope" value="Bacteria"/>
</dbReference>
<dbReference type="GO" id="GO:0008360">
    <property type="term" value="P:regulation of cell shape"/>
    <property type="evidence" value="ECO:0007669"/>
    <property type="project" value="UniProtKB-UniRule"/>
</dbReference>